<feature type="transmembrane region" description="Helical" evidence="7">
    <location>
        <begin position="66"/>
        <end position="87"/>
    </location>
</feature>
<feature type="transmembrane region" description="Helical" evidence="7">
    <location>
        <begin position="209"/>
        <end position="228"/>
    </location>
</feature>
<proteinExistence type="inferred from homology"/>
<keyword evidence="4 7" id="KW-0812">Transmembrane</keyword>
<dbReference type="InterPro" id="IPR051258">
    <property type="entry name" value="Diverse_Substrate_Transporter"/>
</dbReference>
<dbReference type="PANTHER" id="PTHR42920:SF5">
    <property type="entry name" value="EAMA DOMAIN-CONTAINING PROTEIN"/>
    <property type="match status" value="1"/>
</dbReference>
<evidence type="ECO:0000256" key="4">
    <source>
        <dbReference type="ARBA" id="ARBA00022692"/>
    </source>
</evidence>
<dbReference type="OrthoDB" id="9804865at2"/>
<feature type="domain" description="EamA" evidence="8">
    <location>
        <begin position="147"/>
        <end position="279"/>
    </location>
</feature>
<feature type="transmembrane region" description="Helical" evidence="7">
    <location>
        <begin position="147"/>
        <end position="166"/>
    </location>
</feature>
<dbReference type="InterPro" id="IPR037185">
    <property type="entry name" value="EmrE-like"/>
</dbReference>
<accession>A0A369M1B4</accession>
<dbReference type="InterPro" id="IPR000620">
    <property type="entry name" value="EamA_dom"/>
</dbReference>
<evidence type="ECO:0000313" key="10">
    <source>
        <dbReference type="Proteomes" id="UP000254000"/>
    </source>
</evidence>
<feature type="transmembrane region" description="Helical" evidence="7">
    <location>
        <begin position="266"/>
        <end position="285"/>
    </location>
</feature>
<keyword evidence="6 7" id="KW-0472">Membrane</keyword>
<evidence type="ECO:0000256" key="1">
    <source>
        <dbReference type="ARBA" id="ARBA00004651"/>
    </source>
</evidence>
<evidence type="ECO:0000313" key="9">
    <source>
        <dbReference type="EMBL" id="RDB64266.1"/>
    </source>
</evidence>
<dbReference type="Pfam" id="PF00892">
    <property type="entry name" value="EamA"/>
    <property type="match status" value="2"/>
</dbReference>
<organism evidence="9 10">
    <name type="scientific">Gordonibacter pamelaeae</name>
    <dbReference type="NCBI Taxonomy" id="471189"/>
    <lineage>
        <taxon>Bacteria</taxon>
        <taxon>Bacillati</taxon>
        <taxon>Actinomycetota</taxon>
        <taxon>Coriobacteriia</taxon>
        <taxon>Eggerthellales</taxon>
        <taxon>Eggerthellaceae</taxon>
        <taxon>Gordonibacter</taxon>
    </lineage>
</organism>
<keyword evidence="10" id="KW-1185">Reference proteome</keyword>
<dbReference type="EMBL" id="PPTS01000006">
    <property type="protein sequence ID" value="RDB64266.1"/>
    <property type="molecule type" value="Genomic_DNA"/>
</dbReference>
<evidence type="ECO:0000256" key="3">
    <source>
        <dbReference type="ARBA" id="ARBA00022475"/>
    </source>
</evidence>
<feature type="transmembrane region" description="Helical" evidence="7">
    <location>
        <begin position="178"/>
        <end position="197"/>
    </location>
</feature>
<dbReference type="GO" id="GO:0005886">
    <property type="term" value="C:plasma membrane"/>
    <property type="evidence" value="ECO:0007669"/>
    <property type="project" value="UniProtKB-SubCell"/>
</dbReference>
<reference evidence="9 10" key="1">
    <citation type="journal article" date="2018" name="Elife">
        <title>Discovery and characterization of a prevalent human gut bacterial enzyme sufficient for the inactivation of a family of plant toxins.</title>
        <authorList>
            <person name="Koppel N."/>
            <person name="Bisanz J.E."/>
            <person name="Pandelia M.E."/>
            <person name="Turnbaugh P.J."/>
            <person name="Balskus E.P."/>
        </authorList>
    </citation>
    <scope>NUCLEOTIDE SEQUENCE [LARGE SCALE GENOMIC DNA]</scope>
    <source>
        <strain evidence="9 10">3C</strain>
    </source>
</reference>
<feature type="transmembrane region" description="Helical" evidence="7">
    <location>
        <begin position="240"/>
        <end position="260"/>
    </location>
</feature>
<dbReference type="Proteomes" id="UP000254000">
    <property type="component" value="Unassembled WGS sequence"/>
</dbReference>
<gene>
    <name evidence="9" type="ORF">C1877_10280</name>
</gene>
<evidence type="ECO:0000256" key="2">
    <source>
        <dbReference type="ARBA" id="ARBA00007362"/>
    </source>
</evidence>
<dbReference type="AlphaFoldDB" id="A0A369M1B4"/>
<evidence type="ECO:0000256" key="5">
    <source>
        <dbReference type="ARBA" id="ARBA00022989"/>
    </source>
</evidence>
<name>A0A369M1B4_9ACTN</name>
<sequence>MDIRGICIASVVLQTVIFGSGSAFTKLAYESISPLWALAIRFGLASAVFAVLFGPRIVRGLRGARLGDWLPAALCMAASYISCNVALDLTTATNVGFLMALPVVFTPILAAVVLRRRYRLVHLPFQVAVVGGLYLLCSSGGSFTFGWGELCGLLTAVSLAGALVFGERGLARMDVVTVSATQIFATFAFSLAGALLFDQPLDVAAVQPLAWGTVAFLALASTCLTFALQNMALVRLPSATVSMLLTGEPIFTALFSWGVLGETLSTAGLVGAAVIVVCVVAETWVDGRLDEKAGAAEGAAADTLPAAAPAPAFGGEPAMLGEPAYAAATSVRGPVALPVAFVPPHPAYEQD</sequence>
<dbReference type="PANTHER" id="PTHR42920">
    <property type="entry name" value="OS03G0707200 PROTEIN-RELATED"/>
    <property type="match status" value="1"/>
</dbReference>
<comment type="similarity">
    <text evidence="2">Belongs to the EamA transporter family.</text>
</comment>
<keyword evidence="3" id="KW-1003">Cell membrane</keyword>
<dbReference type="SUPFAM" id="SSF103481">
    <property type="entry name" value="Multidrug resistance efflux transporter EmrE"/>
    <property type="match status" value="2"/>
</dbReference>
<comment type="caution">
    <text evidence="9">The sequence shown here is derived from an EMBL/GenBank/DDBJ whole genome shotgun (WGS) entry which is preliminary data.</text>
</comment>
<feature type="domain" description="EamA" evidence="8">
    <location>
        <begin position="8"/>
        <end position="136"/>
    </location>
</feature>
<evidence type="ECO:0000259" key="8">
    <source>
        <dbReference type="Pfam" id="PF00892"/>
    </source>
</evidence>
<feature type="transmembrane region" description="Helical" evidence="7">
    <location>
        <begin position="121"/>
        <end position="141"/>
    </location>
</feature>
<protein>
    <submittedName>
        <fullName evidence="9">EamA family transporter</fullName>
    </submittedName>
</protein>
<keyword evidence="5 7" id="KW-1133">Transmembrane helix</keyword>
<feature type="transmembrane region" description="Helical" evidence="7">
    <location>
        <begin position="93"/>
        <end position="114"/>
    </location>
</feature>
<comment type="subcellular location">
    <subcellularLocation>
        <location evidence="1">Cell membrane</location>
        <topology evidence="1">Multi-pass membrane protein</topology>
    </subcellularLocation>
</comment>
<feature type="transmembrane region" description="Helical" evidence="7">
    <location>
        <begin position="35"/>
        <end position="54"/>
    </location>
</feature>
<evidence type="ECO:0000256" key="6">
    <source>
        <dbReference type="ARBA" id="ARBA00023136"/>
    </source>
</evidence>
<evidence type="ECO:0000256" key="7">
    <source>
        <dbReference type="SAM" id="Phobius"/>
    </source>
</evidence>